<feature type="compositionally biased region" description="Acidic residues" evidence="1">
    <location>
        <begin position="91"/>
        <end position="146"/>
    </location>
</feature>
<feature type="region of interest" description="Disordered" evidence="1">
    <location>
        <begin position="1"/>
        <end position="34"/>
    </location>
</feature>
<sequence>MAEYTLQSPTMSNSPLDESAPSSPKGAESKVSQTDALLKTAIETAQPACLRNSLRDLCKPLPDARRVTAALLLATQQKYKRKIEKSKATNDEDDDSQDADEDEEEGESESSADEEEYDTSDEEDDDTDDDVERSDPSLEEEDCSTVEEEHAETTSTQRIHA</sequence>
<gene>
    <name evidence="2" type="ORF">OEA41_007721</name>
</gene>
<dbReference type="AlphaFoldDB" id="A0AAE0DN73"/>
<proteinExistence type="predicted"/>
<accession>A0AAE0DN73</accession>
<protein>
    <submittedName>
        <fullName evidence="2">Uncharacterized protein</fullName>
    </submittedName>
</protein>
<evidence type="ECO:0000313" key="3">
    <source>
        <dbReference type="Proteomes" id="UP001276659"/>
    </source>
</evidence>
<name>A0AAE0DN73_9LECA</name>
<dbReference type="EMBL" id="JASNWA010000004">
    <property type="protein sequence ID" value="KAK3176398.1"/>
    <property type="molecule type" value="Genomic_DNA"/>
</dbReference>
<keyword evidence="3" id="KW-1185">Reference proteome</keyword>
<reference evidence="2" key="1">
    <citation type="submission" date="2022-11" db="EMBL/GenBank/DDBJ databases">
        <title>Chromosomal genome sequence assembly and mating type (MAT) locus characterization of the leprose asexual lichenized fungus Lepraria neglecta (Nyl.) Erichsen.</title>
        <authorList>
            <person name="Allen J.L."/>
            <person name="Pfeffer B."/>
        </authorList>
    </citation>
    <scope>NUCLEOTIDE SEQUENCE</scope>
    <source>
        <strain evidence="2">Allen 5258</strain>
    </source>
</reference>
<dbReference type="Proteomes" id="UP001276659">
    <property type="component" value="Unassembled WGS sequence"/>
</dbReference>
<comment type="caution">
    <text evidence="2">The sequence shown here is derived from an EMBL/GenBank/DDBJ whole genome shotgun (WGS) entry which is preliminary data.</text>
</comment>
<feature type="compositionally biased region" description="Polar residues" evidence="1">
    <location>
        <begin position="1"/>
        <end position="22"/>
    </location>
</feature>
<evidence type="ECO:0000256" key="1">
    <source>
        <dbReference type="SAM" id="MobiDB-lite"/>
    </source>
</evidence>
<feature type="region of interest" description="Disordered" evidence="1">
    <location>
        <begin position="78"/>
        <end position="161"/>
    </location>
</feature>
<evidence type="ECO:0000313" key="2">
    <source>
        <dbReference type="EMBL" id="KAK3176398.1"/>
    </source>
</evidence>
<organism evidence="2 3">
    <name type="scientific">Lepraria neglecta</name>
    <dbReference type="NCBI Taxonomy" id="209136"/>
    <lineage>
        <taxon>Eukaryota</taxon>
        <taxon>Fungi</taxon>
        <taxon>Dikarya</taxon>
        <taxon>Ascomycota</taxon>
        <taxon>Pezizomycotina</taxon>
        <taxon>Lecanoromycetes</taxon>
        <taxon>OSLEUM clade</taxon>
        <taxon>Lecanoromycetidae</taxon>
        <taxon>Lecanorales</taxon>
        <taxon>Lecanorineae</taxon>
        <taxon>Stereocaulaceae</taxon>
        <taxon>Lepraria</taxon>
    </lineage>
</organism>